<name>A0AAF1KPH4_9HYPH</name>
<dbReference type="EMBL" id="CP117255">
    <property type="protein sequence ID" value="WFR94193.1"/>
    <property type="molecule type" value="Genomic_DNA"/>
</dbReference>
<dbReference type="SUPFAM" id="SSF53850">
    <property type="entry name" value="Periplasmic binding protein-like II"/>
    <property type="match status" value="1"/>
</dbReference>
<keyword evidence="1" id="KW-0732">Signal</keyword>
<evidence type="ECO:0000313" key="4">
    <source>
        <dbReference type="Proteomes" id="UP000249499"/>
    </source>
</evidence>
<dbReference type="InterPro" id="IPR001638">
    <property type="entry name" value="Solute-binding_3/MltF_N"/>
</dbReference>
<feature type="signal peptide" evidence="1">
    <location>
        <begin position="1"/>
        <end position="20"/>
    </location>
</feature>
<dbReference type="PANTHER" id="PTHR38834:SF3">
    <property type="entry name" value="SOLUTE-BINDING PROTEIN FAMILY 3_N-TERMINAL DOMAIN-CONTAINING PROTEIN"/>
    <property type="match status" value="1"/>
</dbReference>
<reference evidence="4" key="2">
    <citation type="journal article" date="2023" name="MicrobiologyOpen">
        <title>Genomics of the tumorigenes clade of the family Rhizobiaceae and description of Rhizobium rhododendri sp. nov.</title>
        <authorList>
            <person name="Kuzmanovic N."/>
            <person name="diCenzo G.C."/>
            <person name="Bunk B."/>
            <person name="Sproeer C."/>
            <person name="Fruehling A."/>
            <person name="Neumann-Schaal M."/>
            <person name="Overmann J."/>
            <person name="Smalla K."/>
        </authorList>
    </citation>
    <scope>NUCLEOTIDE SEQUENCE [LARGE SCALE GENOMIC DNA]</scope>
    <source>
        <strain evidence="4">1078</strain>
    </source>
</reference>
<gene>
    <name evidence="3" type="ORF">PR017_10080</name>
</gene>
<dbReference type="Proteomes" id="UP000249499">
    <property type="component" value="Chromosome"/>
</dbReference>
<dbReference type="Pfam" id="PF00497">
    <property type="entry name" value="SBP_bac_3"/>
    <property type="match status" value="1"/>
</dbReference>
<reference evidence="3 4" key="1">
    <citation type="journal article" date="2018" name="Sci. Rep.">
        <title>Rhizobium tumorigenes sp. nov., a novel plant tumorigenic bacterium isolated from cane gall tumors on thornless blackberry.</title>
        <authorList>
            <person name="Kuzmanovi N."/>
            <person name="Smalla K."/>
            <person name="Gronow S."/>
            <person name="PuBawska J."/>
        </authorList>
    </citation>
    <scope>NUCLEOTIDE SEQUENCE [LARGE SCALE GENOMIC DNA]</scope>
    <source>
        <strain evidence="3 4">1078</strain>
    </source>
</reference>
<dbReference type="Gene3D" id="3.40.190.10">
    <property type="entry name" value="Periplasmic binding protein-like II"/>
    <property type="match status" value="2"/>
</dbReference>
<accession>A0AAF1KPH4</accession>
<feature type="chain" id="PRO_5042058167" evidence="1">
    <location>
        <begin position="21"/>
        <end position="239"/>
    </location>
</feature>
<evidence type="ECO:0000313" key="3">
    <source>
        <dbReference type="EMBL" id="WFR94193.1"/>
    </source>
</evidence>
<keyword evidence="4" id="KW-1185">Reference proteome</keyword>
<dbReference type="PANTHER" id="PTHR38834">
    <property type="entry name" value="PERIPLASMIC SUBSTRATE BINDING PROTEIN FAMILY 3"/>
    <property type="match status" value="1"/>
</dbReference>
<evidence type="ECO:0000259" key="2">
    <source>
        <dbReference type="Pfam" id="PF00497"/>
    </source>
</evidence>
<dbReference type="RefSeq" id="WP_111222699.1">
    <property type="nucleotide sequence ID" value="NZ_CP117255.1"/>
</dbReference>
<proteinExistence type="predicted"/>
<evidence type="ECO:0000256" key="1">
    <source>
        <dbReference type="SAM" id="SignalP"/>
    </source>
</evidence>
<dbReference type="KEGG" id="rtu:PR017_10080"/>
<protein>
    <submittedName>
        <fullName evidence="3">Transporter substrate-binding domain-containing protein</fullName>
    </submittedName>
</protein>
<organism evidence="3 4">
    <name type="scientific">Rhizobium tumorigenes</name>
    <dbReference type="NCBI Taxonomy" id="2041385"/>
    <lineage>
        <taxon>Bacteria</taxon>
        <taxon>Pseudomonadati</taxon>
        <taxon>Pseudomonadota</taxon>
        <taxon>Alphaproteobacteria</taxon>
        <taxon>Hyphomicrobiales</taxon>
        <taxon>Rhizobiaceae</taxon>
        <taxon>Rhizobium/Agrobacterium group</taxon>
        <taxon>Rhizobium</taxon>
    </lineage>
</organism>
<feature type="domain" description="Solute-binding protein family 3/N-terminal" evidence="2">
    <location>
        <begin position="26"/>
        <end position="234"/>
    </location>
</feature>
<dbReference type="AlphaFoldDB" id="A0AAF1KPH4"/>
<sequence>MIKMLLPFLIASQLTVTAEAQTVSFVTEEYPPFSYREGNDIRGAAVDQIRLMMRGLNDFTIDVVPWARAYSQARTTPMNCVFVTAHTSDRDTLFKWVEPLLVDRNFLVKHTGTSVNATTLEEAKPFTVGTWREDYTETLLRNLEFPKIDVANTMSATLKKLMNDRIDMMPLSEPYLDKLIKEGKPLERVVLLSRQVMGIACHKDFPEDLRQKMQVALTGLITDGTQKQLFQQYGMALEN</sequence>